<dbReference type="RefSeq" id="WP_141134295.1">
    <property type="nucleotide sequence ID" value="NZ_FZPF01000001.1"/>
</dbReference>
<dbReference type="Gene3D" id="3.40.50.300">
    <property type="entry name" value="P-loop containing nucleotide triphosphate hydrolases"/>
    <property type="match status" value="1"/>
</dbReference>
<reference evidence="1 2" key="1">
    <citation type="submission" date="2015-02" db="EMBL/GenBank/DDBJ databases">
        <title>Genome Sequence of Jannaschia aquimarina DSM28248, a member of the Roseobacter clade.</title>
        <authorList>
            <person name="Voget S."/>
            <person name="Daniel R."/>
        </authorList>
    </citation>
    <scope>NUCLEOTIDE SEQUENCE [LARGE SCALE GENOMIC DNA]</scope>
    <source>
        <strain evidence="1 2">GSW-M26</strain>
    </source>
</reference>
<accession>A0A0D1EBN3</accession>
<keyword evidence="2" id="KW-1185">Reference proteome</keyword>
<dbReference type="STRING" id="935700.jaqu_34770"/>
<name>A0A0D1EBN3_9RHOB</name>
<organism evidence="1 2">
    <name type="scientific">Jannaschia aquimarina</name>
    <dbReference type="NCBI Taxonomy" id="935700"/>
    <lineage>
        <taxon>Bacteria</taxon>
        <taxon>Pseudomonadati</taxon>
        <taxon>Pseudomonadota</taxon>
        <taxon>Alphaproteobacteria</taxon>
        <taxon>Rhodobacterales</taxon>
        <taxon>Roseobacteraceae</taxon>
        <taxon>Jannaschia</taxon>
    </lineage>
</organism>
<comment type="caution">
    <text evidence="1">The sequence shown here is derived from an EMBL/GenBank/DDBJ whole genome shotgun (WGS) entry which is preliminary data.</text>
</comment>
<dbReference type="AlphaFoldDB" id="A0A0D1EBN3"/>
<dbReference type="Proteomes" id="UP000032232">
    <property type="component" value="Unassembled WGS sequence"/>
</dbReference>
<gene>
    <name evidence="1" type="ORF">jaqu_34770</name>
</gene>
<proteinExistence type="predicted"/>
<dbReference type="OrthoDB" id="7834699at2"/>
<dbReference type="SUPFAM" id="SSF52540">
    <property type="entry name" value="P-loop containing nucleoside triphosphate hydrolases"/>
    <property type="match status" value="1"/>
</dbReference>
<protein>
    <recommendedName>
        <fullName evidence="3">Sulfotransferase family protein</fullName>
    </recommendedName>
</protein>
<sequence length="302" mass="33735">MSISPEAIRRSFDAILGRAPTPQELAEGYPTIPALRQALFNSEEFGKRYEAMRAQEVGDRDPVLIHLHIPRTGGSSLTAALLAQESTDPSLMLRQADLEDFARKPRAEKLGFRYIHGRLNMGAGPRLDVPYRYLCAIRRPGPRIHSVWAFIKRTPDHPDHETLAKRNMSFGAFLEYSVTAPRLRLEVDNGQIRRLSGETNRAGLGHERELLIHAIHGATDPEMIIGTTERLDALASRLVEEGYLADAELPRLEGAPTALNFEKAVSDLSDRQREILAAYTGWDDYLFDICSSLTAGEVDPRP</sequence>
<evidence type="ECO:0000313" key="2">
    <source>
        <dbReference type="Proteomes" id="UP000032232"/>
    </source>
</evidence>
<dbReference type="InterPro" id="IPR027417">
    <property type="entry name" value="P-loop_NTPase"/>
</dbReference>
<evidence type="ECO:0000313" key="1">
    <source>
        <dbReference type="EMBL" id="KIT15149.1"/>
    </source>
</evidence>
<dbReference type="EMBL" id="JYFE01000060">
    <property type="protein sequence ID" value="KIT15149.1"/>
    <property type="molecule type" value="Genomic_DNA"/>
</dbReference>
<dbReference type="PATRIC" id="fig|935700.4.peg.3586"/>
<evidence type="ECO:0008006" key="3">
    <source>
        <dbReference type="Google" id="ProtNLM"/>
    </source>
</evidence>